<evidence type="ECO:0008006" key="3">
    <source>
        <dbReference type="Google" id="ProtNLM"/>
    </source>
</evidence>
<dbReference type="Gene3D" id="1.20.58.320">
    <property type="entry name" value="TPR-like"/>
    <property type="match status" value="1"/>
</dbReference>
<dbReference type="InterPro" id="IPR010323">
    <property type="entry name" value="DUF924"/>
</dbReference>
<dbReference type="InterPro" id="IPR011990">
    <property type="entry name" value="TPR-like_helical_dom_sf"/>
</dbReference>
<keyword evidence="2" id="KW-1185">Reference proteome</keyword>
<dbReference type="OrthoDB" id="7593450at2"/>
<evidence type="ECO:0000313" key="2">
    <source>
        <dbReference type="Proteomes" id="UP000243507"/>
    </source>
</evidence>
<name>A0A2A4CU48_9RHOB</name>
<dbReference type="RefSeq" id="WP_096431341.1">
    <property type="nucleotide sequence ID" value="NZ_NTJD01000002.1"/>
</dbReference>
<reference evidence="1 2" key="1">
    <citation type="submission" date="2017-09" db="EMBL/GenBank/DDBJ databases">
        <title>A multilocus sequence analysis scheme for characterization of bacteria in the genus Thioclava.</title>
        <authorList>
            <person name="Liu Y."/>
            <person name="Shao Z."/>
        </authorList>
    </citation>
    <scope>NUCLEOTIDE SEQUENCE [LARGE SCALE GENOMIC DNA]</scope>
    <source>
        <strain evidence="1 2">CAU 1312</strain>
    </source>
</reference>
<sequence>METPQTLLDYWEHEVGAKRWYASDGVLDAAIRDRFLALWQEARGGALEDWRATPEGALALVILLDQFPRNMFRDGAESFATDAQAREVARSAIEAGQDASIAPPLKQFFYLPFMHSEELADQDYAIALFSTRLPGDNLRHARAHRAVIARFGHFPWRNRALGRETGRDEERFLAEGGYGKALQEVSD</sequence>
<dbReference type="Proteomes" id="UP000243507">
    <property type="component" value="Unassembled WGS sequence"/>
</dbReference>
<gene>
    <name evidence="1" type="ORF">CLN94_03975</name>
</gene>
<proteinExistence type="predicted"/>
<accession>A0A2A4CU48</accession>
<comment type="caution">
    <text evidence="1">The sequence shown here is derived from an EMBL/GenBank/DDBJ whole genome shotgun (WGS) entry which is preliminary data.</text>
</comment>
<protein>
    <recommendedName>
        <fullName evidence="3">DUF924 domain-containing protein</fullName>
    </recommendedName>
</protein>
<dbReference type="EMBL" id="NTJD01000002">
    <property type="protein sequence ID" value="PCD77666.1"/>
    <property type="molecule type" value="Genomic_DNA"/>
</dbReference>
<evidence type="ECO:0000313" key="1">
    <source>
        <dbReference type="EMBL" id="PCD77666.1"/>
    </source>
</evidence>
<organism evidence="1 2">
    <name type="scientific">Pseudothioclava arenosa</name>
    <dbReference type="NCBI Taxonomy" id="1795308"/>
    <lineage>
        <taxon>Bacteria</taxon>
        <taxon>Pseudomonadati</taxon>
        <taxon>Pseudomonadota</taxon>
        <taxon>Alphaproteobacteria</taxon>
        <taxon>Rhodobacterales</taxon>
        <taxon>Paracoccaceae</taxon>
        <taxon>Pseudothioclava</taxon>
    </lineage>
</organism>
<dbReference type="SUPFAM" id="SSF48452">
    <property type="entry name" value="TPR-like"/>
    <property type="match status" value="1"/>
</dbReference>
<dbReference type="Gene3D" id="1.25.40.10">
    <property type="entry name" value="Tetratricopeptide repeat domain"/>
    <property type="match status" value="1"/>
</dbReference>
<dbReference type="AlphaFoldDB" id="A0A2A4CU48"/>
<dbReference type="Pfam" id="PF06041">
    <property type="entry name" value="DUF924"/>
    <property type="match status" value="1"/>
</dbReference>